<name>A0ABN8Q0V7_9CNID</name>
<evidence type="ECO:0000313" key="3">
    <source>
        <dbReference type="Proteomes" id="UP001159405"/>
    </source>
</evidence>
<dbReference type="SUPFAM" id="SSF50911">
    <property type="entry name" value="Mannose 6-phosphate receptor domain"/>
    <property type="match status" value="1"/>
</dbReference>
<comment type="caution">
    <text evidence="2">The sequence shown here is derived from an EMBL/GenBank/DDBJ whole genome shotgun (WGS) entry which is preliminary data.</text>
</comment>
<proteinExistence type="predicted"/>
<dbReference type="Proteomes" id="UP001159405">
    <property type="component" value="Unassembled WGS sequence"/>
</dbReference>
<sequence length="191" mass="20674">MTLLKFLSLMVTQSVLAFSSAEESCLKLNTCVCMFSNKSIVDLWPVDGSSTKPSFTQIPEAEGRVFEWNPCTPFSTGVSGCNNVTSCQRTYTENYPAGTADTTFSVDSEGNVVITYGASKNPDNLWRQTEITLKCDPDKPGKGTIPSLTGTILPSAHALYTGTFTSKFACAFPTHQTLSGDTVQQKDEVII</sequence>
<dbReference type="Gene3D" id="2.70.130.10">
    <property type="entry name" value="Mannose-6-phosphate receptor binding domain"/>
    <property type="match status" value="1"/>
</dbReference>
<keyword evidence="3" id="KW-1185">Reference proteome</keyword>
<feature type="chain" id="PRO_5046336715" evidence="1">
    <location>
        <begin position="18"/>
        <end position="191"/>
    </location>
</feature>
<organism evidence="2 3">
    <name type="scientific">Porites lobata</name>
    <dbReference type="NCBI Taxonomy" id="104759"/>
    <lineage>
        <taxon>Eukaryota</taxon>
        <taxon>Metazoa</taxon>
        <taxon>Cnidaria</taxon>
        <taxon>Anthozoa</taxon>
        <taxon>Hexacorallia</taxon>
        <taxon>Scleractinia</taxon>
        <taxon>Fungiina</taxon>
        <taxon>Poritidae</taxon>
        <taxon>Porites</taxon>
    </lineage>
</organism>
<feature type="signal peptide" evidence="1">
    <location>
        <begin position="1"/>
        <end position="17"/>
    </location>
</feature>
<reference evidence="2 3" key="1">
    <citation type="submission" date="2022-05" db="EMBL/GenBank/DDBJ databases">
        <authorList>
            <consortium name="Genoscope - CEA"/>
            <person name="William W."/>
        </authorList>
    </citation>
    <scope>NUCLEOTIDE SEQUENCE [LARGE SCALE GENOMIC DNA]</scope>
</reference>
<accession>A0ABN8Q0V7</accession>
<evidence type="ECO:0000313" key="2">
    <source>
        <dbReference type="EMBL" id="CAH3154395.1"/>
    </source>
</evidence>
<keyword evidence="1" id="KW-0732">Signal</keyword>
<dbReference type="InterPro" id="IPR009011">
    <property type="entry name" value="Man6P_isomerase_rcpt-bd_dom_sf"/>
</dbReference>
<gene>
    <name evidence="2" type="ORF">PLOB_00049999</name>
</gene>
<protein>
    <submittedName>
        <fullName evidence="2">Uncharacterized protein</fullName>
    </submittedName>
</protein>
<dbReference type="EMBL" id="CALNXK010000098">
    <property type="protein sequence ID" value="CAH3154395.1"/>
    <property type="molecule type" value="Genomic_DNA"/>
</dbReference>
<evidence type="ECO:0000256" key="1">
    <source>
        <dbReference type="SAM" id="SignalP"/>
    </source>
</evidence>